<comment type="caution">
    <text evidence="3">The sequence shown here is derived from an EMBL/GenBank/DDBJ whole genome shotgun (WGS) entry which is preliminary data.</text>
</comment>
<dbReference type="PANTHER" id="PTHR46696">
    <property type="entry name" value="P450, PUTATIVE (EUROFUNG)-RELATED"/>
    <property type="match status" value="1"/>
</dbReference>
<evidence type="ECO:0000313" key="4">
    <source>
        <dbReference type="Proteomes" id="UP000622552"/>
    </source>
</evidence>
<dbReference type="Gene3D" id="1.10.630.10">
    <property type="entry name" value="Cytochrome P450"/>
    <property type="match status" value="1"/>
</dbReference>
<protein>
    <submittedName>
        <fullName evidence="3">Cytochrome P450</fullName>
    </submittedName>
</protein>
<organism evidence="3 4">
    <name type="scientific">Longispora fulva</name>
    <dbReference type="NCBI Taxonomy" id="619741"/>
    <lineage>
        <taxon>Bacteria</taxon>
        <taxon>Bacillati</taxon>
        <taxon>Actinomycetota</taxon>
        <taxon>Actinomycetes</taxon>
        <taxon>Micromonosporales</taxon>
        <taxon>Micromonosporaceae</taxon>
        <taxon>Longispora</taxon>
    </lineage>
</organism>
<dbReference type="EMBL" id="JADOUF010000001">
    <property type="protein sequence ID" value="MBG6134029.1"/>
    <property type="molecule type" value="Genomic_DNA"/>
</dbReference>
<dbReference type="PRINTS" id="PR00359">
    <property type="entry name" value="BP450"/>
</dbReference>
<keyword evidence="2" id="KW-0408">Iron</keyword>
<dbReference type="PANTHER" id="PTHR46696:SF1">
    <property type="entry name" value="CYTOCHROME P450 YJIB-RELATED"/>
    <property type="match status" value="1"/>
</dbReference>
<dbReference type="RefSeq" id="WP_197001315.1">
    <property type="nucleotide sequence ID" value="NZ_BONS01000044.1"/>
</dbReference>
<keyword evidence="2" id="KW-0479">Metal-binding</keyword>
<accession>A0A8J7KFQ5</accession>
<dbReference type="Proteomes" id="UP000622552">
    <property type="component" value="Unassembled WGS sequence"/>
</dbReference>
<gene>
    <name evidence="3" type="ORF">IW245_000223</name>
</gene>
<dbReference type="SUPFAM" id="SSF48264">
    <property type="entry name" value="Cytochrome P450"/>
    <property type="match status" value="1"/>
</dbReference>
<dbReference type="Pfam" id="PF00067">
    <property type="entry name" value="p450"/>
    <property type="match status" value="1"/>
</dbReference>
<dbReference type="InterPro" id="IPR017972">
    <property type="entry name" value="Cyt_P450_CS"/>
</dbReference>
<evidence type="ECO:0000313" key="3">
    <source>
        <dbReference type="EMBL" id="MBG6134029.1"/>
    </source>
</evidence>
<dbReference type="InterPro" id="IPR036396">
    <property type="entry name" value="Cyt_P450_sf"/>
</dbReference>
<keyword evidence="4" id="KW-1185">Reference proteome</keyword>
<keyword evidence="2" id="KW-0560">Oxidoreductase</keyword>
<evidence type="ECO:0000256" key="2">
    <source>
        <dbReference type="RuleBase" id="RU000461"/>
    </source>
</evidence>
<sequence>MTGEDRAPARYHEEMGCWVVADSEAAKTAFRMSDLSSRTLEIGDILPDGIHSECPELMEIIRRWFVLLDGDEHISARRDVQPMFSPGRIRQLEDVITDIVEEAVEDFGRAEVPDAIPHLTNLISARTMARLLGLPRRDAHQLHAWAGALADFFAASYRLDYATRAQEALREMGEFIRTSASDGVWQRASGTELERLATSSLMLFGGLETTAALMGFTLWYTLGNELVDSVTGEDGAAEAIVERVLELYPPLGHVARATTTDVGLGDDLIPKGELILVSLTGSSPFEAPACPVRPPGHQSGGDRSDHLAFGHGMHYCMGAPLARLEAATMIKHFARRYPRARVRDLDWGRNRTYRGFDHLFVDLAPAS</sequence>
<dbReference type="GO" id="GO:0005506">
    <property type="term" value="F:iron ion binding"/>
    <property type="evidence" value="ECO:0007669"/>
    <property type="project" value="InterPro"/>
</dbReference>
<dbReference type="PRINTS" id="PR00385">
    <property type="entry name" value="P450"/>
</dbReference>
<dbReference type="GO" id="GO:0016705">
    <property type="term" value="F:oxidoreductase activity, acting on paired donors, with incorporation or reduction of molecular oxygen"/>
    <property type="evidence" value="ECO:0007669"/>
    <property type="project" value="InterPro"/>
</dbReference>
<comment type="similarity">
    <text evidence="1 2">Belongs to the cytochrome P450 family.</text>
</comment>
<dbReference type="InterPro" id="IPR002397">
    <property type="entry name" value="Cyt_P450_B"/>
</dbReference>
<dbReference type="PROSITE" id="PS00086">
    <property type="entry name" value="CYTOCHROME_P450"/>
    <property type="match status" value="1"/>
</dbReference>
<dbReference type="InterPro" id="IPR001128">
    <property type="entry name" value="Cyt_P450"/>
</dbReference>
<dbReference type="GO" id="GO:0020037">
    <property type="term" value="F:heme binding"/>
    <property type="evidence" value="ECO:0007669"/>
    <property type="project" value="InterPro"/>
</dbReference>
<name>A0A8J7KFQ5_9ACTN</name>
<dbReference type="GO" id="GO:0004497">
    <property type="term" value="F:monooxygenase activity"/>
    <property type="evidence" value="ECO:0007669"/>
    <property type="project" value="UniProtKB-KW"/>
</dbReference>
<dbReference type="AlphaFoldDB" id="A0A8J7KFQ5"/>
<evidence type="ECO:0000256" key="1">
    <source>
        <dbReference type="ARBA" id="ARBA00010617"/>
    </source>
</evidence>
<keyword evidence="2" id="KW-0503">Monooxygenase</keyword>
<keyword evidence="2" id="KW-0349">Heme</keyword>
<proteinExistence type="inferred from homology"/>
<reference evidence="3" key="1">
    <citation type="submission" date="2020-11" db="EMBL/GenBank/DDBJ databases">
        <title>Sequencing the genomes of 1000 actinobacteria strains.</title>
        <authorList>
            <person name="Klenk H.-P."/>
        </authorList>
    </citation>
    <scope>NUCLEOTIDE SEQUENCE</scope>
    <source>
        <strain evidence="3">DSM 45356</strain>
    </source>
</reference>